<dbReference type="EMBL" id="LJYF01000030">
    <property type="protein sequence ID" value="KRP93180.1"/>
    <property type="molecule type" value="Genomic_DNA"/>
</dbReference>
<accession>A0A0R3C9Z0</accession>
<organism evidence="2 3">
    <name type="scientific">Bradyrhizobium yuanmingense</name>
    <dbReference type="NCBI Taxonomy" id="108015"/>
    <lineage>
        <taxon>Bacteria</taxon>
        <taxon>Pseudomonadati</taxon>
        <taxon>Pseudomonadota</taxon>
        <taxon>Alphaproteobacteria</taxon>
        <taxon>Hyphomicrobiales</taxon>
        <taxon>Nitrobacteraceae</taxon>
        <taxon>Bradyrhizobium</taxon>
    </lineage>
</organism>
<comment type="caution">
    <text evidence="2">The sequence shown here is derived from an EMBL/GenBank/DDBJ whole genome shotgun (WGS) entry which is preliminary data.</text>
</comment>
<feature type="domain" description="Myb-like" evidence="1">
    <location>
        <begin position="10"/>
        <end position="46"/>
    </location>
</feature>
<dbReference type="AlphaFoldDB" id="A0A0R3C9Z0"/>
<dbReference type="InterPro" id="IPR001005">
    <property type="entry name" value="SANT/Myb"/>
</dbReference>
<evidence type="ECO:0000313" key="3">
    <source>
        <dbReference type="Proteomes" id="UP000051380"/>
    </source>
</evidence>
<gene>
    <name evidence="2" type="ORF">AOQ72_26470</name>
</gene>
<dbReference type="Proteomes" id="UP000051380">
    <property type="component" value="Unassembled WGS sequence"/>
</dbReference>
<dbReference type="OrthoDB" id="8251460at2"/>
<proteinExistence type="predicted"/>
<reference evidence="2 3" key="1">
    <citation type="submission" date="2015-09" db="EMBL/GenBank/DDBJ databases">
        <title>Draft Genome Sequence of the Strain BR 3267 (Bradyrhizobium yuanmingense) recommended as inoculant for cowpea in Brazil.</title>
        <authorList>
            <person name="Simoes-Araujo J.L."/>
            <person name="Zilli J.E."/>
        </authorList>
    </citation>
    <scope>NUCLEOTIDE SEQUENCE [LARGE SCALE GENOMIC DNA]</scope>
    <source>
        <strain evidence="2 3">BR3267</strain>
    </source>
</reference>
<dbReference type="Pfam" id="PF00249">
    <property type="entry name" value="Myb_DNA-binding"/>
    <property type="match status" value="1"/>
</dbReference>
<sequence length="63" mass="7235">MQSRYPLLKRWTADEHERLKALAEAGRRPDEIAAELNRSEAAVRVRAWQHGIALRGVSQKRGK</sequence>
<protein>
    <recommendedName>
        <fullName evidence="1">Myb-like domain-containing protein</fullName>
    </recommendedName>
</protein>
<evidence type="ECO:0000259" key="1">
    <source>
        <dbReference type="Pfam" id="PF00249"/>
    </source>
</evidence>
<evidence type="ECO:0000313" key="2">
    <source>
        <dbReference type="EMBL" id="KRP93180.1"/>
    </source>
</evidence>
<dbReference type="RefSeq" id="WP_057028645.1">
    <property type="nucleotide sequence ID" value="NZ_LJYF01000030.1"/>
</dbReference>
<name>A0A0R3C9Z0_9BRAD</name>